<gene>
    <name evidence="2" type="ORF">GPAL_2305</name>
</gene>
<organism evidence="2 3">
    <name type="scientific">Brumicola pallidula DSM 14239 = ACAM 615</name>
    <dbReference type="NCBI Taxonomy" id="1121922"/>
    <lineage>
        <taxon>Bacteria</taxon>
        <taxon>Pseudomonadati</taxon>
        <taxon>Pseudomonadota</taxon>
        <taxon>Gammaproteobacteria</taxon>
        <taxon>Alteromonadales</taxon>
        <taxon>Alteromonadaceae</taxon>
        <taxon>Brumicola</taxon>
    </lineage>
</organism>
<evidence type="ECO:0000313" key="2">
    <source>
        <dbReference type="EMBL" id="GAC29166.1"/>
    </source>
</evidence>
<keyword evidence="1" id="KW-0472">Membrane</keyword>
<protein>
    <submittedName>
        <fullName evidence="2">Uncharacterized protein</fullName>
    </submittedName>
</protein>
<dbReference type="EMBL" id="BAEQ01000042">
    <property type="protein sequence ID" value="GAC29166.1"/>
    <property type="molecule type" value="Genomic_DNA"/>
</dbReference>
<keyword evidence="1" id="KW-1133">Transmembrane helix</keyword>
<feature type="transmembrane region" description="Helical" evidence="1">
    <location>
        <begin position="12"/>
        <end position="32"/>
    </location>
</feature>
<evidence type="ECO:0000256" key="1">
    <source>
        <dbReference type="SAM" id="Phobius"/>
    </source>
</evidence>
<dbReference type="AlphaFoldDB" id="K6YYW2"/>
<dbReference type="Proteomes" id="UP000006251">
    <property type="component" value="Unassembled WGS sequence"/>
</dbReference>
<name>K6YYW2_9ALTE</name>
<dbReference type="RefSeq" id="WP_006011752.1">
    <property type="nucleotide sequence ID" value="NZ_AUAV01000014.1"/>
</dbReference>
<sequence length="76" mass="8304">MIRTVSLPFIELTGVVFIAIWLPFIIRLTVAFDPATPMTLAVPNQGDSGFFQADGCISFVGQKKATRFYASGFTTI</sequence>
<evidence type="ECO:0000313" key="3">
    <source>
        <dbReference type="Proteomes" id="UP000006251"/>
    </source>
</evidence>
<comment type="caution">
    <text evidence="2">The sequence shown here is derived from an EMBL/GenBank/DDBJ whole genome shotgun (WGS) entry which is preliminary data.</text>
</comment>
<reference evidence="3" key="1">
    <citation type="journal article" date="2014" name="Environ. Microbiol.">
        <title>Comparative genomics of the marine bacterial genus Glaciecola reveals the high degree of genomic diversity and genomic characteristic for cold adaptation.</title>
        <authorList>
            <person name="Qin Q.L."/>
            <person name="Xie B.B."/>
            <person name="Yu Y."/>
            <person name="Shu Y.L."/>
            <person name="Rong J.C."/>
            <person name="Zhang Y.J."/>
            <person name="Zhao D.L."/>
            <person name="Chen X.L."/>
            <person name="Zhang X.Y."/>
            <person name="Chen B."/>
            <person name="Zhou B.C."/>
            <person name="Zhang Y.Z."/>
        </authorList>
    </citation>
    <scope>NUCLEOTIDE SEQUENCE [LARGE SCALE GENOMIC DNA]</scope>
    <source>
        <strain evidence="3">ACAM 615</strain>
    </source>
</reference>
<accession>K6YYW2</accession>
<keyword evidence="3" id="KW-1185">Reference proteome</keyword>
<keyword evidence="1" id="KW-0812">Transmembrane</keyword>
<proteinExistence type="predicted"/>